<dbReference type="PANTHER" id="PTHR30293">
    <property type="entry name" value="TRANSCRIPTIONAL REGULATORY PROTEIN NAC-RELATED"/>
    <property type="match status" value="1"/>
</dbReference>
<dbReference type="Pfam" id="PF03466">
    <property type="entry name" value="LysR_substrate"/>
    <property type="match status" value="1"/>
</dbReference>
<dbReference type="Gene3D" id="1.10.10.10">
    <property type="entry name" value="Winged helix-like DNA-binding domain superfamily/Winged helix DNA-binding domain"/>
    <property type="match status" value="1"/>
</dbReference>
<dbReference type="PRINTS" id="PR00039">
    <property type="entry name" value="HTHLYSR"/>
</dbReference>
<name>A0ABM8TC14_9BURK</name>
<dbReference type="InterPro" id="IPR005119">
    <property type="entry name" value="LysR_subst-bd"/>
</dbReference>
<dbReference type="PROSITE" id="PS50931">
    <property type="entry name" value="HTH_LYSR"/>
    <property type="match status" value="1"/>
</dbReference>
<comment type="similarity">
    <text evidence="1">Belongs to the LysR transcriptional regulatory family.</text>
</comment>
<dbReference type="SUPFAM" id="SSF53850">
    <property type="entry name" value="Periplasmic binding protein-like II"/>
    <property type="match status" value="1"/>
</dbReference>
<accession>A0ABM8TC14</accession>
<dbReference type="InterPro" id="IPR036390">
    <property type="entry name" value="WH_DNA-bd_sf"/>
</dbReference>
<evidence type="ECO:0000256" key="4">
    <source>
        <dbReference type="ARBA" id="ARBA00023159"/>
    </source>
</evidence>
<evidence type="ECO:0000313" key="7">
    <source>
        <dbReference type="EMBL" id="CAG2134005.1"/>
    </source>
</evidence>
<evidence type="ECO:0000256" key="5">
    <source>
        <dbReference type="ARBA" id="ARBA00023163"/>
    </source>
</evidence>
<evidence type="ECO:0000256" key="3">
    <source>
        <dbReference type="ARBA" id="ARBA00023125"/>
    </source>
</evidence>
<protein>
    <recommendedName>
        <fullName evidence="6">HTH lysR-type domain-containing protein</fullName>
    </recommendedName>
</protein>
<dbReference type="SUPFAM" id="SSF46785">
    <property type="entry name" value="Winged helix' DNA-binding domain"/>
    <property type="match status" value="1"/>
</dbReference>
<evidence type="ECO:0000256" key="2">
    <source>
        <dbReference type="ARBA" id="ARBA00023015"/>
    </source>
</evidence>
<dbReference type="InterPro" id="IPR036388">
    <property type="entry name" value="WH-like_DNA-bd_sf"/>
</dbReference>
<keyword evidence="3" id="KW-0238">DNA-binding</keyword>
<dbReference type="Gene3D" id="3.40.190.10">
    <property type="entry name" value="Periplasmic binding protein-like II"/>
    <property type="match status" value="2"/>
</dbReference>
<sequence length="334" mass="36039">METSVSAKVYILLYQLSTLWMDDHQPGKVNLKQLETVALVAELGSLSRAARALGTAQSLVSRAIAQIEAEWGDRLFERTGRGVVLSEFGKRIFPEIELLLAQSARLHDEVRNAAGVPVGMVRIGVLPSMTRRLIPALFADLRDTAPGVRLRVAEGFSGQLDEQLDSGHLDLAVINRYGPSPRQNEDVLATVANYLVSAPGHPLTAGPAVDFRRLDGVPLVLPPAPNGLRLILDQHARQQGVTLDVALEVESLNAMKEVALSGHALTILPQLAVDDEVGAGRLAAAEIVKPQLPRAISLGVTQHHPLSRAARVVLSRLHDLVPHVTARNWSGKAK</sequence>
<dbReference type="Pfam" id="PF00126">
    <property type="entry name" value="HTH_1"/>
    <property type="match status" value="1"/>
</dbReference>
<feature type="domain" description="HTH lysR-type" evidence="6">
    <location>
        <begin position="29"/>
        <end position="86"/>
    </location>
</feature>
<dbReference type="EMBL" id="CAJPVI010000003">
    <property type="protein sequence ID" value="CAG2134005.1"/>
    <property type="molecule type" value="Genomic_DNA"/>
</dbReference>
<evidence type="ECO:0000256" key="1">
    <source>
        <dbReference type="ARBA" id="ARBA00009437"/>
    </source>
</evidence>
<reference evidence="7 8" key="1">
    <citation type="submission" date="2021-03" db="EMBL/GenBank/DDBJ databases">
        <authorList>
            <person name="Peeters C."/>
        </authorList>
    </citation>
    <scope>NUCLEOTIDE SEQUENCE [LARGE SCALE GENOMIC DNA]</scope>
    <source>
        <strain evidence="7 8">LMG 26411</strain>
    </source>
</reference>
<keyword evidence="2" id="KW-0805">Transcription regulation</keyword>
<evidence type="ECO:0000259" key="6">
    <source>
        <dbReference type="PROSITE" id="PS50931"/>
    </source>
</evidence>
<keyword evidence="4" id="KW-0010">Activator</keyword>
<keyword evidence="5" id="KW-0804">Transcription</keyword>
<evidence type="ECO:0000313" key="8">
    <source>
        <dbReference type="Proteomes" id="UP000672657"/>
    </source>
</evidence>
<dbReference type="PANTHER" id="PTHR30293:SF0">
    <property type="entry name" value="NITROGEN ASSIMILATION REGULATORY PROTEIN NAC"/>
    <property type="match status" value="1"/>
</dbReference>
<proteinExistence type="inferred from homology"/>
<gene>
    <name evidence="7" type="ORF">LMG26411_00908</name>
</gene>
<organism evidence="7 8">
    <name type="scientific">Cupriavidus numazuensis</name>
    <dbReference type="NCBI Taxonomy" id="221992"/>
    <lineage>
        <taxon>Bacteria</taxon>
        <taxon>Pseudomonadati</taxon>
        <taxon>Pseudomonadota</taxon>
        <taxon>Betaproteobacteria</taxon>
        <taxon>Burkholderiales</taxon>
        <taxon>Burkholderiaceae</taxon>
        <taxon>Cupriavidus</taxon>
    </lineage>
</organism>
<dbReference type="InterPro" id="IPR000847">
    <property type="entry name" value="LysR_HTH_N"/>
</dbReference>
<comment type="caution">
    <text evidence="7">The sequence shown here is derived from an EMBL/GenBank/DDBJ whole genome shotgun (WGS) entry which is preliminary data.</text>
</comment>
<dbReference type="Proteomes" id="UP000672657">
    <property type="component" value="Unassembled WGS sequence"/>
</dbReference>
<keyword evidence="8" id="KW-1185">Reference proteome</keyword>